<protein>
    <submittedName>
        <fullName evidence="1">Uncharacterized protein</fullName>
    </submittedName>
</protein>
<sequence length="93" mass="10914">MIAPLWNRYSDRRILEFQDFIPGAWLRQLLVNSRDEISGWIMRRRRGPHFAFSEFRDEISGWIMEEEAWAALSKACGIKSREGHSLVPHSLIA</sequence>
<accession>A0A9Q0WB14</accession>
<dbReference type="AlphaFoldDB" id="A0A9Q0WB14"/>
<reference evidence="1" key="2">
    <citation type="journal article" date="2023" name="Int. J. Mol. Sci.">
        <title>De Novo Assembly and Annotation of 11 Diverse Shrub Willow (Salix) Genomes Reveals Novel Gene Organization in Sex-Linked Regions.</title>
        <authorList>
            <person name="Hyden B."/>
            <person name="Feng K."/>
            <person name="Yates T.B."/>
            <person name="Jawdy S."/>
            <person name="Cereghino C."/>
            <person name="Smart L.B."/>
            <person name="Muchero W."/>
        </authorList>
    </citation>
    <scope>NUCLEOTIDE SEQUENCE</scope>
    <source>
        <tissue evidence="1">Shoot tip</tissue>
    </source>
</reference>
<proteinExistence type="predicted"/>
<gene>
    <name evidence="1" type="ORF">OIU74_025045</name>
</gene>
<dbReference type="Proteomes" id="UP001151752">
    <property type="component" value="Chromosome 19"/>
</dbReference>
<dbReference type="EMBL" id="JAPFFM010000005">
    <property type="protein sequence ID" value="KAJ6762458.1"/>
    <property type="molecule type" value="Genomic_DNA"/>
</dbReference>
<evidence type="ECO:0000313" key="1">
    <source>
        <dbReference type="EMBL" id="KAJ6762458.1"/>
    </source>
</evidence>
<organism evidence="1 2">
    <name type="scientific">Salix koriyanagi</name>
    <dbReference type="NCBI Taxonomy" id="2511006"/>
    <lineage>
        <taxon>Eukaryota</taxon>
        <taxon>Viridiplantae</taxon>
        <taxon>Streptophyta</taxon>
        <taxon>Embryophyta</taxon>
        <taxon>Tracheophyta</taxon>
        <taxon>Spermatophyta</taxon>
        <taxon>Magnoliopsida</taxon>
        <taxon>eudicotyledons</taxon>
        <taxon>Gunneridae</taxon>
        <taxon>Pentapetalae</taxon>
        <taxon>rosids</taxon>
        <taxon>fabids</taxon>
        <taxon>Malpighiales</taxon>
        <taxon>Salicaceae</taxon>
        <taxon>Saliceae</taxon>
        <taxon>Salix</taxon>
    </lineage>
</organism>
<feature type="non-terminal residue" evidence="1">
    <location>
        <position position="93"/>
    </location>
</feature>
<keyword evidence="2" id="KW-1185">Reference proteome</keyword>
<comment type="caution">
    <text evidence="1">The sequence shown here is derived from an EMBL/GenBank/DDBJ whole genome shotgun (WGS) entry which is preliminary data.</text>
</comment>
<reference evidence="1" key="1">
    <citation type="submission" date="2022-11" db="EMBL/GenBank/DDBJ databases">
        <authorList>
            <person name="Hyden B.L."/>
            <person name="Feng K."/>
            <person name="Yates T."/>
            <person name="Jawdy S."/>
            <person name="Smart L.B."/>
            <person name="Muchero W."/>
        </authorList>
    </citation>
    <scope>NUCLEOTIDE SEQUENCE</scope>
    <source>
        <tissue evidence="1">Shoot tip</tissue>
    </source>
</reference>
<name>A0A9Q0WB14_9ROSI</name>
<evidence type="ECO:0000313" key="2">
    <source>
        <dbReference type="Proteomes" id="UP001151752"/>
    </source>
</evidence>